<dbReference type="InterPro" id="IPR004446">
    <property type="entry name" value="Heptose_bisP_phosphatase"/>
</dbReference>
<evidence type="ECO:0000256" key="6">
    <source>
        <dbReference type="ARBA" id="ARBA00022801"/>
    </source>
</evidence>
<dbReference type="GO" id="GO:0005975">
    <property type="term" value="P:carbohydrate metabolic process"/>
    <property type="evidence" value="ECO:0007669"/>
    <property type="project" value="InterPro"/>
</dbReference>
<feature type="active site" description="Nucleophile" evidence="10">
    <location>
        <position position="7"/>
    </location>
</feature>
<evidence type="ECO:0000256" key="10">
    <source>
        <dbReference type="PIRSR" id="PIRSR004682-1"/>
    </source>
</evidence>
<evidence type="ECO:0000256" key="2">
    <source>
        <dbReference type="ARBA" id="ARBA00004496"/>
    </source>
</evidence>
<evidence type="ECO:0000313" key="12">
    <source>
        <dbReference type="EMBL" id="MCR6096421.1"/>
    </source>
</evidence>
<dbReference type="SUPFAM" id="SSF56784">
    <property type="entry name" value="HAD-like"/>
    <property type="match status" value="1"/>
</dbReference>
<sequence>MKVAFLDRDGTIIEDYSDEVWTSVTAPVFIPEAINVLHTLTLKGYDIIIVTNQYLIEEAYITQAQYEQITEKMLQKLEEKGICVLDIFYCPHRRDAGCSCLKPRKGLIMQAVDKYPQINLNTSVMIGDSDADMLLAQSLNMKGFGIGIGKEYKEGDITQVSSIKEVMMFIP</sequence>
<dbReference type="PANTHER" id="PTHR42891">
    <property type="entry name" value="D-GLYCERO-BETA-D-MANNO-HEPTOSE-1,7-BISPHOSPHATE 7-PHOSPHATASE"/>
    <property type="match status" value="1"/>
</dbReference>
<dbReference type="Pfam" id="PF08645">
    <property type="entry name" value="PNK3P"/>
    <property type="match status" value="1"/>
</dbReference>
<feature type="active site" description="Proton donor" evidence="10">
    <location>
        <position position="9"/>
    </location>
</feature>
<dbReference type="Gene3D" id="3.40.50.1000">
    <property type="entry name" value="HAD superfamily/HAD-like"/>
    <property type="match status" value="1"/>
</dbReference>
<comment type="cofactor">
    <cofactor evidence="1 11">
        <name>Mg(2+)</name>
        <dbReference type="ChEBI" id="CHEBI:18420"/>
    </cofactor>
</comment>
<comment type="similarity">
    <text evidence="9">Belongs to the gmhB family.</text>
</comment>
<comment type="subcellular location">
    <subcellularLocation>
        <location evidence="2 9">Cytoplasm</location>
    </subcellularLocation>
</comment>
<name>A0A9Q4FYJ5_SALAG</name>
<dbReference type="GO" id="GO:0016791">
    <property type="term" value="F:phosphatase activity"/>
    <property type="evidence" value="ECO:0007669"/>
    <property type="project" value="InterPro"/>
</dbReference>
<dbReference type="Proteomes" id="UP001057753">
    <property type="component" value="Unassembled WGS sequence"/>
</dbReference>
<evidence type="ECO:0000256" key="7">
    <source>
        <dbReference type="ARBA" id="ARBA00023277"/>
    </source>
</evidence>
<dbReference type="EC" id="3.1.3.-" evidence="9"/>
<gene>
    <name evidence="12" type="ORF">HXA33_07635</name>
</gene>
<keyword evidence="5 11" id="KW-0479">Metal-binding</keyword>
<evidence type="ECO:0000256" key="1">
    <source>
        <dbReference type="ARBA" id="ARBA00001946"/>
    </source>
</evidence>
<keyword evidence="13" id="KW-1185">Reference proteome</keyword>
<dbReference type="PANTHER" id="PTHR42891:SF1">
    <property type="entry name" value="D-GLYCERO-BETA-D-MANNO-HEPTOSE-1,7-BISPHOSPHATE 7-PHOSPHATASE"/>
    <property type="match status" value="1"/>
</dbReference>
<reference evidence="12" key="1">
    <citation type="submission" date="2020-06" db="EMBL/GenBank/DDBJ databases">
        <title>Insight into the genomes of haloalkaliphilic bacilli from Kenyan soda lakes.</title>
        <authorList>
            <person name="Mwirichia R."/>
            <person name="Villamizar G.C."/>
            <person name="Poehlein A."/>
            <person name="Mugweru J."/>
            <person name="Kipnyargis A."/>
            <person name="Kiplimo D."/>
            <person name="Orwa P."/>
            <person name="Daniel R."/>
        </authorList>
    </citation>
    <scope>NUCLEOTIDE SEQUENCE</scope>
    <source>
        <strain evidence="12">B1096_S55</strain>
    </source>
</reference>
<keyword evidence="4 9" id="KW-0963">Cytoplasm</keyword>
<evidence type="ECO:0000256" key="9">
    <source>
        <dbReference type="PIRNR" id="PIRNR004682"/>
    </source>
</evidence>
<accession>A0A9Q4FYJ5</accession>
<keyword evidence="11" id="KW-0862">Zinc</keyword>
<feature type="binding site" evidence="11">
    <location>
        <position position="92"/>
    </location>
    <ligand>
        <name>Zn(2+)</name>
        <dbReference type="ChEBI" id="CHEBI:29105"/>
    </ligand>
</feature>
<evidence type="ECO:0000256" key="11">
    <source>
        <dbReference type="PIRSR" id="PIRSR004682-4"/>
    </source>
</evidence>
<dbReference type="EMBL" id="JABXYM010000001">
    <property type="protein sequence ID" value="MCR6096421.1"/>
    <property type="molecule type" value="Genomic_DNA"/>
</dbReference>
<feature type="binding site" evidence="11">
    <location>
        <position position="128"/>
    </location>
    <ligand>
        <name>Mg(2+)</name>
        <dbReference type="ChEBI" id="CHEBI:18420"/>
    </ligand>
</feature>
<comment type="caution">
    <text evidence="12">The sequence shown here is derived from an EMBL/GenBank/DDBJ whole genome shotgun (WGS) entry which is preliminary data.</text>
</comment>
<dbReference type="InterPro" id="IPR006549">
    <property type="entry name" value="HAD-SF_hydro_IIIA"/>
</dbReference>
<feature type="binding site" evidence="11">
    <location>
        <position position="90"/>
    </location>
    <ligand>
        <name>Zn(2+)</name>
        <dbReference type="ChEBI" id="CHEBI:29105"/>
    </ligand>
</feature>
<evidence type="ECO:0000256" key="5">
    <source>
        <dbReference type="ARBA" id="ARBA00022723"/>
    </source>
</evidence>
<evidence type="ECO:0000256" key="3">
    <source>
        <dbReference type="ARBA" id="ARBA00011245"/>
    </source>
</evidence>
<dbReference type="NCBIfam" id="TIGR01656">
    <property type="entry name" value="Histidinol-ppas"/>
    <property type="match status" value="1"/>
</dbReference>
<dbReference type="GO" id="GO:0005737">
    <property type="term" value="C:cytoplasm"/>
    <property type="evidence" value="ECO:0007669"/>
    <property type="project" value="UniProtKB-SubCell"/>
</dbReference>
<evidence type="ECO:0000313" key="13">
    <source>
        <dbReference type="Proteomes" id="UP001057753"/>
    </source>
</evidence>
<dbReference type="InterPro" id="IPR036412">
    <property type="entry name" value="HAD-like_sf"/>
</dbReference>
<evidence type="ECO:0000256" key="4">
    <source>
        <dbReference type="ARBA" id="ARBA00022490"/>
    </source>
</evidence>
<feature type="binding site" evidence="11">
    <location>
        <position position="9"/>
    </location>
    <ligand>
        <name>Mg(2+)</name>
        <dbReference type="ChEBI" id="CHEBI:18420"/>
    </ligand>
</feature>
<feature type="binding site" evidence="11">
    <location>
        <position position="100"/>
    </location>
    <ligand>
        <name>Zn(2+)</name>
        <dbReference type="ChEBI" id="CHEBI:29105"/>
    </ligand>
</feature>
<keyword evidence="11" id="KW-0460">Magnesium</keyword>
<dbReference type="InterPro" id="IPR006543">
    <property type="entry name" value="Histidinol-phos"/>
</dbReference>
<comment type="subunit">
    <text evidence="3">Monomer.</text>
</comment>
<dbReference type="AlphaFoldDB" id="A0A9Q4FYJ5"/>
<feature type="binding site" evidence="11">
    <location>
        <position position="7"/>
    </location>
    <ligand>
        <name>Mg(2+)</name>
        <dbReference type="ChEBI" id="CHEBI:18420"/>
    </ligand>
</feature>
<dbReference type="InterPro" id="IPR013954">
    <property type="entry name" value="PNK3P"/>
</dbReference>
<evidence type="ECO:0000256" key="8">
    <source>
        <dbReference type="ARBA" id="ARBA00031828"/>
    </source>
</evidence>
<protein>
    <recommendedName>
        <fullName evidence="8 9">D,D-heptose 1,7-bisphosphate phosphatase</fullName>
        <ecNumber evidence="9">3.1.3.-</ecNumber>
    </recommendedName>
</protein>
<organism evidence="12 13">
    <name type="scientific">Salipaludibacillus agaradhaerens</name>
    <name type="common">Bacillus agaradhaerens</name>
    <dbReference type="NCBI Taxonomy" id="76935"/>
    <lineage>
        <taxon>Bacteria</taxon>
        <taxon>Bacillati</taxon>
        <taxon>Bacillota</taxon>
        <taxon>Bacilli</taxon>
        <taxon>Bacillales</taxon>
        <taxon>Bacillaceae</taxon>
    </lineage>
</organism>
<proteinExistence type="inferred from homology"/>
<dbReference type="RefSeq" id="WP_257821032.1">
    <property type="nucleotide sequence ID" value="NZ_JABXYM010000001.1"/>
</dbReference>
<keyword evidence="7 9" id="KW-0119">Carbohydrate metabolism</keyword>
<dbReference type="NCBIfam" id="TIGR01662">
    <property type="entry name" value="HAD-SF-IIIA"/>
    <property type="match status" value="1"/>
</dbReference>
<keyword evidence="6 9" id="KW-0378">Hydrolase</keyword>
<feature type="binding site" evidence="11">
    <location>
        <position position="98"/>
    </location>
    <ligand>
        <name>Zn(2+)</name>
        <dbReference type="ChEBI" id="CHEBI:29105"/>
    </ligand>
</feature>
<comment type="cofactor">
    <cofactor evidence="11">
        <name>Zn(2+)</name>
        <dbReference type="ChEBI" id="CHEBI:29105"/>
    </cofactor>
</comment>
<dbReference type="PIRSF" id="PIRSF004682">
    <property type="entry name" value="GmhB"/>
    <property type="match status" value="1"/>
</dbReference>
<dbReference type="InterPro" id="IPR023214">
    <property type="entry name" value="HAD_sf"/>
</dbReference>
<dbReference type="GO" id="GO:0046872">
    <property type="term" value="F:metal ion binding"/>
    <property type="evidence" value="ECO:0007669"/>
    <property type="project" value="UniProtKB-KW"/>
</dbReference>